<dbReference type="KEGG" id="asq:AVL57_14385"/>
<dbReference type="PIRSF" id="PIRSF004525">
    <property type="entry name" value="Pilin_peptidase-dep_B_prd"/>
    <property type="match status" value="1"/>
</dbReference>
<dbReference type="RefSeq" id="WP_057790664.1">
    <property type="nucleotide sequence ID" value="NZ_CANLMS010000001.1"/>
</dbReference>
<reference evidence="3" key="2">
    <citation type="submission" date="2023-07" db="EMBL/GenBank/DDBJ databases">
        <title>Genome content predicts the carbon catabolic preferences of heterotrophic bacteria.</title>
        <authorList>
            <person name="Gralka M."/>
        </authorList>
    </citation>
    <scope>NUCLEOTIDE SEQUENCE</scope>
    <source>
        <strain evidence="3">F2M12</strain>
    </source>
</reference>
<evidence type="ECO:0000313" key="4">
    <source>
        <dbReference type="Proteomes" id="UP000056750"/>
    </source>
</evidence>
<keyword evidence="1" id="KW-0472">Membrane</keyword>
<evidence type="ECO:0000313" key="2">
    <source>
        <dbReference type="EMBL" id="AMJ75047.1"/>
    </source>
</evidence>
<dbReference type="Proteomes" id="UP001170717">
    <property type="component" value="Unassembled WGS sequence"/>
</dbReference>
<name>A0AAW7Z2Q6_9ALTE</name>
<keyword evidence="1" id="KW-1133">Transmembrane helix</keyword>
<protein>
    <recommendedName>
        <fullName evidence="6">Prepilin peptidase dependent protein B</fullName>
    </recommendedName>
</protein>
<dbReference type="GeneID" id="83258917"/>
<dbReference type="Proteomes" id="UP000056750">
    <property type="component" value="Chromosome"/>
</dbReference>
<gene>
    <name evidence="2" type="ORF">AVL57_14385</name>
    <name evidence="3" type="ORF">Q4527_09995</name>
</gene>
<dbReference type="AlphaFoldDB" id="A0AAW7Z2Q6"/>
<evidence type="ECO:0008006" key="6">
    <source>
        <dbReference type="Google" id="ProtNLM"/>
    </source>
</evidence>
<sequence>MLRLSGISLVELTITMAISTTLVLFSAMGAATISKELGYFQQQLVLQSELRLISHSLSLQLQRAGYVARPFEEIFANSALLPPAINISHHPLEVENSCVLFSYDKNADGDISHENPAELLGFRLRDKALEYRVASKSCEQGGWHDLTDASELHVTQFTISLHGEVNHASVYKVKLAVQSKASAQLTAEQHLHIRVANAI</sequence>
<evidence type="ECO:0000256" key="1">
    <source>
        <dbReference type="SAM" id="Phobius"/>
    </source>
</evidence>
<organism evidence="3 5">
    <name type="scientific">Alteromonas stellipolaris</name>
    <dbReference type="NCBI Taxonomy" id="233316"/>
    <lineage>
        <taxon>Bacteria</taxon>
        <taxon>Pseudomonadati</taxon>
        <taxon>Pseudomonadota</taxon>
        <taxon>Gammaproteobacteria</taxon>
        <taxon>Alteromonadales</taxon>
        <taxon>Alteromonadaceae</taxon>
        <taxon>Alteromonas/Salinimonas group</taxon>
        <taxon>Alteromonas</taxon>
    </lineage>
</organism>
<dbReference type="EMBL" id="JAUOQI010000006">
    <property type="protein sequence ID" value="MDO6577728.1"/>
    <property type="molecule type" value="Genomic_DNA"/>
</dbReference>
<proteinExistence type="predicted"/>
<evidence type="ECO:0000313" key="5">
    <source>
        <dbReference type="Proteomes" id="UP001170717"/>
    </source>
</evidence>
<keyword evidence="1" id="KW-0812">Transmembrane</keyword>
<dbReference type="InterPro" id="IPR016419">
    <property type="entry name" value="Prepilin_Pept-dep_B_prd"/>
</dbReference>
<accession>A0AAW7Z2Q6</accession>
<reference evidence="2 4" key="1">
    <citation type="submission" date="2015-12" db="EMBL/GenBank/DDBJ databases">
        <title>Intraspecies pangenome expansion in the marine bacterium Alteromonas.</title>
        <authorList>
            <person name="Lopez-Perez M."/>
            <person name="Rodriguez-Valera F."/>
        </authorList>
    </citation>
    <scope>NUCLEOTIDE SEQUENCE [LARGE SCALE GENOMIC DNA]</scope>
    <source>
        <strain evidence="2 4">LMG 21861</strain>
    </source>
</reference>
<feature type="transmembrane region" description="Helical" evidence="1">
    <location>
        <begin position="12"/>
        <end position="33"/>
    </location>
</feature>
<dbReference type="EMBL" id="CP013926">
    <property type="protein sequence ID" value="AMJ75047.1"/>
    <property type="molecule type" value="Genomic_DNA"/>
</dbReference>
<keyword evidence="4" id="KW-1185">Reference proteome</keyword>
<evidence type="ECO:0000313" key="3">
    <source>
        <dbReference type="EMBL" id="MDO6577728.1"/>
    </source>
</evidence>